<gene>
    <name evidence="1" type="ORF">AVJ23_00130</name>
</gene>
<dbReference type="PROSITE" id="PS51257">
    <property type="entry name" value="PROKAR_LIPOPROTEIN"/>
    <property type="match status" value="1"/>
</dbReference>
<comment type="caution">
    <text evidence="1">The sequence shown here is derived from an EMBL/GenBank/DDBJ whole genome shotgun (WGS) entry which is preliminary data.</text>
</comment>
<dbReference type="AlphaFoldDB" id="A0A0W7WNP5"/>
<reference evidence="1 2" key="1">
    <citation type="submission" date="2015-12" db="EMBL/GenBank/DDBJ databases">
        <authorList>
            <person name="Shamseldin A."/>
            <person name="Moawad H."/>
            <person name="Abd El-Rahim W.M."/>
            <person name="Sadowsky M.J."/>
        </authorList>
    </citation>
    <scope>NUCLEOTIDE SEQUENCE [LARGE SCALE GENOMIC DNA]</scope>
    <source>
        <strain evidence="1 2">SJ5A-1</strain>
    </source>
</reference>
<evidence type="ECO:0000313" key="1">
    <source>
        <dbReference type="EMBL" id="KUF12182.1"/>
    </source>
</evidence>
<sequence length="117" mass="12517">MRTAGFCLVAALMLAACGGGNRVDRAQGAMAVSFASGPISKACLRAGRKAASGRLCNCVQGVANRAFDGSEQRMAASFFADPHRAQEIRQSDNPGHEVFWRKYKAFAANAERVCRGY</sequence>
<dbReference type="STRING" id="1685382.AVJ23_00130"/>
<name>A0A0W7WNP5_9RHOB</name>
<protein>
    <submittedName>
        <fullName evidence="1">Arginine transporter</fullName>
    </submittedName>
</protein>
<evidence type="ECO:0000313" key="2">
    <source>
        <dbReference type="Proteomes" id="UP000054396"/>
    </source>
</evidence>
<proteinExistence type="predicted"/>
<organism evidence="1 2">
    <name type="scientific">Pseudoponticoccus marisrubri</name>
    <dbReference type="NCBI Taxonomy" id="1685382"/>
    <lineage>
        <taxon>Bacteria</taxon>
        <taxon>Pseudomonadati</taxon>
        <taxon>Pseudomonadota</taxon>
        <taxon>Alphaproteobacteria</taxon>
        <taxon>Rhodobacterales</taxon>
        <taxon>Roseobacteraceae</taxon>
        <taxon>Pseudoponticoccus</taxon>
    </lineage>
</organism>
<accession>A0A0W7WNP5</accession>
<keyword evidence="2" id="KW-1185">Reference proteome</keyword>
<dbReference type="EMBL" id="LPXO01000001">
    <property type="protein sequence ID" value="KUF12182.1"/>
    <property type="molecule type" value="Genomic_DNA"/>
</dbReference>
<dbReference type="Proteomes" id="UP000054396">
    <property type="component" value="Unassembled WGS sequence"/>
</dbReference>
<dbReference type="OrthoDB" id="7659053at2"/>